<evidence type="ECO:0000313" key="3">
    <source>
        <dbReference type="EMBL" id="CAI0596328.1"/>
    </source>
</evidence>
<gene>
    <name evidence="3" type="ORF">LITE_LOCUS50221</name>
</gene>
<dbReference type="GO" id="GO:0009098">
    <property type="term" value="P:L-leucine biosynthetic process"/>
    <property type="evidence" value="ECO:0007669"/>
    <property type="project" value="InterPro"/>
</dbReference>
<organism evidence="3 4">
    <name type="scientific">Linum tenue</name>
    <dbReference type="NCBI Taxonomy" id="586396"/>
    <lineage>
        <taxon>Eukaryota</taxon>
        <taxon>Viridiplantae</taxon>
        <taxon>Streptophyta</taxon>
        <taxon>Embryophyta</taxon>
        <taxon>Tracheophyta</taxon>
        <taxon>Spermatophyta</taxon>
        <taxon>Magnoliopsida</taxon>
        <taxon>eudicotyledons</taxon>
        <taxon>Gunneridae</taxon>
        <taxon>Pentapetalae</taxon>
        <taxon>rosids</taxon>
        <taxon>fabids</taxon>
        <taxon>Malpighiales</taxon>
        <taxon>Linaceae</taxon>
        <taxon>Linum</taxon>
    </lineage>
</organism>
<name>A0AAV0RVU1_9ROSI</name>
<dbReference type="Proteomes" id="UP001154282">
    <property type="component" value="Unassembled WGS sequence"/>
</dbReference>
<keyword evidence="4" id="KW-1185">Reference proteome</keyword>
<protein>
    <recommendedName>
        <fullName evidence="2">2-isopropylmalate synthase LeuA allosteric (dimerisation) domain-containing protein</fullName>
    </recommendedName>
</protein>
<dbReference type="InterPro" id="IPR013709">
    <property type="entry name" value="2-isopropylmalate_synth_dimer"/>
</dbReference>
<reference evidence="3" key="1">
    <citation type="submission" date="2022-08" db="EMBL/GenBank/DDBJ databases">
        <authorList>
            <person name="Gutierrez-Valencia J."/>
        </authorList>
    </citation>
    <scope>NUCLEOTIDE SEQUENCE</scope>
</reference>
<dbReference type="AlphaFoldDB" id="A0AAV0RVU1"/>
<evidence type="ECO:0000313" key="4">
    <source>
        <dbReference type="Proteomes" id="UP001154282"/>
    </source>
</evidence>
<proteinExistence type="predicted"/>
<dbReference type="GO" id="GO:0003852">
    <property type="term" value="F:2-isopropylmalate synthase activity"/>
    <property type="evidence" value="ECO:0007669"/>
    <property type="project" value="InterPro"/>
</dbReference>
<dbReference type="EMBL" id="CAMGYJ010000011">
    <property type="protein sequence ID" value="CAI0596328.1"/>
    <property type="molecule type" value="Genomic_DNA"/>
</dbReference>
<feature type="non-terminal residue" evidence="3">
    <location>
        <position position="1"/>
    </location>
</feature>
<evidence type="ECO:0000256" key="1">
    <source>
        <dbReference type="ARBA" id="ARBA00022679"/>
    </source>
</evidence>
<keyword evidence="1" id="KW-0808">Transferase</keyword>
<accession>A0AAV0RVU1</accession>
<comment type="caution">
    <text evidence="3">The sequence shown here is derived from an EMBL/GenBank/DDBJ whole genome shotgun (WGS) entry which is preliminary data.</text>
</comment>
<evidence type="ECO:0000259" key="2">
    <source>
        <dbReference type="Pfam" id="PF08502"/>
    </source>
</evidence>
<dbReference type="Pfam" id="PF08502">
    <property type="entry name" value="LeuA_dimer"/>
    <property type="match status" value="1"/>
</dbReference>
<sequence length="172" mass="19038">FPISLTLSLRAILRSLPHSERRGDSLIPSSLRAAWRFSDLSLPPTRFSNVYLVLVDKRVTDADLIHLVSYKVFQPENVWKLHDLQVPCGTLGLSTATVKLTDADGEEHIVCVVGIGPLDFAYKAVDLVIKQKVLYGPVAIKGYPGAHEFLLLDKDCDNKELIKRTTQGDKAG</sequence>
<feature type="domain" description="2-isopropylmalate synthase LeuA allosteric (dimerisation)" evidence="2">
    <location>
        <begin position="58"/>
        <end position="133"/>
    </location>
</feature>